<reference evidence="1 2" key="1">
    <citation type="submission" date="2018-10" db="EMBL/GenBank/DDBJ databases">
        <title>A novel 6-phage cocktail reduces Pectobacterium atrosepticum soft rot infection in potato tubers under simulated storage conditions.</title>
        <authorList>
            <person name="Carstens A.B."/>
        </authorList>
    </citation>
    <scope>NUCLEOTIDE SEQUENCE [LARGE SCALE GENOMIC DNA]</scope>
</reference>
<evidence type="ECO:0000313" key="1">
    <source>
        <dbReference type="EMBL" id="AZF94106.1"/>
    </source>
</evidence>
<proteinExistence type="predicted"/>
<accession>A0A3G8FH79</accession>
<dbReference type="EMBL" id="MK095194">
    <property type="protein sequence ID" value="AZF94106.1"/>
    <property type="molecule type" value="Genomic_DNA"/>
</dbReference>
<evidence type="ECO:0000313" key="2">
    <source>
        <dbReference type="Proteomes" id="UP000267769"/>
    </source>
</evidence>
<sequence>MGFPDVTFRYSHVSLLVRTTVPPHGSGTSIQLSNALICCVRLRWPFTWSIAMPY</sequence>
<name>A0A3G8FH79_9CAUD</name>
<dbReference type="Proteomes" id="UP000267769">
    <property type="component" value="Segment"/>
</dbReference>
<protein>
    <submittedName>
        <fullName evidence="1">Uncharacterized protein</fullName>
    </submittedName>
</protein>
<organism evidence="1 2">
    <name type="scientific">Pectobacterium phage Clickz_B2</name>
    <dbReference type="NCBI Taxonomy" id="2489619"/>
    <lineage>
        <taxon>Viruses</taxon>
        <taxon>Duplodnaviria</taxon>
        <taxon>Heunggongvirae</taxon>
        <taxon>Uroviricota</taxon>
        <taxon>Caudoviricetes</taxon>
        <taxon>Autographivirales</taxon>
        <taxon>Autoscriptoviridae</taxon>
        <taxon>Corkvirinae</taxon>
        <taxon>Phimunavirus</taxon>
        <taxon>Phimunavirus Clickz</taxon>
    </lineage>
</organism>